<accession>A0A9W6SKI4</accession>
<reference evidence="2" key="1">
    <citation type="submission" date="2023-03" db="EMBL/GenBank/DDBJ databases">
        <title>Actinorhabdospora filicis NBRC 111898.</title>
        <authorList>
            <person name="Ichikawa N."/>
            <person name="Sato H."/>
            <person name="Tonouchi N."/>
        </authorList>
    </citation>
    <scope>NUCLEOTIDE SEQUENCE</scope>
    <source>
        <strain evidence="2">NBRC 111898</strain>
    </source>
</reference>
<dbReference type="InterPro" id="IPR023286">
    <property type="entry name" value="ABATE_dom_sf"/>
</dbReference>
<dbReference type="Pfam" id="PF11706">
    <property type="entry name" value="zf-CGNR"/>
    <property type="match status" value="1"/>
</dbReference>
<dbReference type="Proteomes" id="UP001165079">
    <property type="component" value="Unassembled WGS sequence"/>
</dbReference>
<sequence length="185" mass="20170">MSYDARHRFCFTTGATWLNLAATVADGYGPDPVERLWDASRLAEWLEHEVGVTYPVDDDDLAHARGVRDALRNLALSAATGVAPSEAAVEAVNEVLAGCRPIQVSIVDGRVRLDPPSSVRHAMGRLAREAVTMLSGDEAAKLTACAEPVCRSVFLDPGGRRRWCPSGRCGVKARVRAFREREKVR</sequence>
<gene>
    <name evidence="2" type="ORF">Afil01_24020</name>
</gene>
<dbReference type="Pfam" id="PF07336">
    <property type="entry name" value="ABATE"/>
    <property type="match status" value="1"/>
</dbReference>
<dbReference type="PANTHER" id="PTHR35525:SF3">
    <property type="entry name" value="BLL6575 PROTEIN"/>
    <property type="match status" value="1"/>
</dbReference>
<dbReference type="SUPFAM" id="SSF160904">
    <property type="entry name" value="Jann2411-like"/>
    <property type="match status" value="1"/>
</dbReference>
<dbReference type="AlphaFoldDB" id="A0A9W6SKI4"/>
<proteinExistence type="predicted"/>
<dbReference type="InterPro" id="IPR010852">
    <property type="entry name" value="ABATE"/>
</dbReference>
<dbReference type="RefSeq" id="WP_285662696.1">
    <property type="nucleotide sequence ID" value="NZ_BSTX01000001.1"/>
</dbReference>
<dbReference type="PANTHER" id="PTHR35525">
    <property type="entry name" value="BLL6575 PROTEIN"/>
    <property type="match status" value="1"/>
</dbReference>
<protein>
    <recommendedName>
        <fullName evidence="1">Zinc finger CGNR domain-containing protein</fullName>
    </recommendedName>
</protein>
<evidence type="ECO:0000313" key="3">
    <source>
        <dbReference type="Proteomes" id="UP001165079"/>
    </source>
</evidence>
<keyword evidence="3" id="KW-1185">Reference proteome</keyword>
<organism evidence="2 3">
    <name type="scientific">Actinorhabdospora filicis</name>
    <dbReference type="NCBI Taxonomy" id="1785913"/>
    <lineage>
        <taxon>Bacteria</taxon>
        <taxon>Bacillati</taxon>
        <taxon>Actinomycetota</taxon>
        <taxon>Actinomycetes</taxon>
        <taxon>Micromonosporales</taxon>
        <taxon>Micromonosporaceae</taxon>
        <taxon>Actinorhabdospora</taxon>
    </lineage>
</organism>
<dbReference type="EMBL" id="BSTX01000001">
    <property type="protein sequence ID" value="GLZ77595.1"/>
    <property type="molecule type" value="Genomic_DNA"/>
</dbReference>
<name>A0A9W6SKI4_9ACTN</name>
<feature type="domain" description="Zinc finger CGNR" evidence="1">
    <location>
        <begin position="142"/>
        <end position="181"/>
    </location>
</feature>
<dbReference type="Gene3D" id="1.10.3300.10">
    <property type="entry name" value="Jann2411-like domain"/>
    <property type="match status" value="1"/>
</dbReference>
<evidence type="ECO:0000259" key="1">
    <source>
        <dbReference type="Pfam" id="PF11706"/>
    </source>
</evidence>
<dbReference type="InterPro" id="IPR021005">
    <property type="entry name" value="Znf_CGNR"/>
</dbReference>
<evidence type="ECO:0000313" key="2">
    <source>
        <dbReference type="EMBL" id="GLZ77595.1"/>
    </source>
</evidence>
<comment type="caution">
    <text evidence="2">The sequence shown here is derived from an EMBL/GenBank/DDBJ whole genome shotgun (WGS) entry which is preliminary data.</text>
</comment>